<dbReference type="InterPro" id="IPR018062">
    <property type="entry name" value="HTH_AraC-typ_CS"/>
</dbReference>
<gene>
    <name evidence="5" type="ORF">IAB94_01885</name>
</gene>
<dbReference type="InterPro" id="IPR014710">
    <property type="entry name" value="RmlC-like_jellyroll"/>
</dbReference>
<keyword evidence="1" id="KW-0805">Transcription regulation</keyword>
<dbReference type="SUPFAM" id="SSF46689">
    <property type="entry name" value="Homeodomain-like"/>
    <property type="match status" value="1"/>
</dbReference>
<dbReference type="PANTHER" id="PTHR43280">
    <property type="entry name" value="ARAC-FAMILY TRANSCRIPTIONAL REGULATOR"/>
    <property type="match status" value="1"/>
</dbReference>
<dbReference type="InterPro" id="IPR037923">
    <property type="entry name" value="HTH-like"/>
</dbReference>
<reference evidence="5" key="2">
    <citation type="journal article" date="2021" name="PeerJ">
        <title>Extensive microbial diversity within the chicken gut microbiome revealed by metagenomics and culture.</title>
        <authorList>
            <person name="Gilroy R."/>
            <person name="Ravi A."/>
            <person name="Getino M."/>
            <person name="Pursley I."/>
            <person name="Horton D.L."/>
            <person name="Alikhan N.F."/>
            <person name="Baker D."/>
            <person name="Gharbi K."/>
            <person name="Hall N."/>
            <person name="Watson M."/>
            <person name="Adriaenssens E.M."/>
            <person name="Foster-Nyarko E."/>
            <person name="Jarju S."/>
            <person name="Secka A."/>
            <person name="Antonio M."/>
            <person name="Oren A."/>
            <person name="Chaudhuri R.R."/>
            <person name="La Ragione R."/>
            <person name="Hildebrand F."/>
            <person name="Pallen M.J."/>
        </authorList>
    </citation>
    <scope>NUCLEOTIDE SEQUENCE</scope>
    <source>
        <strain evidence="5">ChiW16-3235</strain>
    </source>
</reference>
<reference evidence="5" key="1">
    <citation type="submission" date="2020-10" db="EMBL/GenBank/DDBJ databases">
        <authorList>
            <person name="Gilroy R."/>
        </authorList>
    </citation>
    <scope>NUCLEOTIDE SEQUENCE</scope>
    <source>
        <strain evidence="5">ChiW16-3235</strain>
    </source>
</reference>
<dbReference type="SMART" id="SM00342">
    <property type="entry name" value="HTH_ARAC"/>
    <property type="match status" value="1"/>
</dbReference>
<evidence type="ECO:0000259" key="4">
    <source>
        <dbReference type="PROSITE" id="PS01124"/>
    </source>
</evidence>
<name>A0A9D1E5R3_9FIRM</name>
<feature type="domain" description="HTH araC/xylS-type" evidence="4">
    <location>
        <begin position="186"/>
        <end position="284"/>
    </location>
</feature>
<dbReference type="InterPro" id="IPR018060">
    <property type="entry name" value="HTH_AraC"/>
</dbReference>
<proteinExistence type="predicted"/>
<keyword evidence="2" id="KW-0238">DNA-binding</keyword>
<dbReference type="Gene3D" id="1.10.10.60">
    <property type="entry name" value="Homeodomain-like"/>
    <property type="match status" value="1"/>
</dbReference>
<comment type="caution">
    <text evidence="5">The sequence shown here is derived from an EMBL/GenBank/DDBJ whole genome shotgun (WGS) entry which is preliminary data.</text>
</comment>
<evidence type="ECO:0000256" key="3">
    <source>
        <dbReference type="ARBA" id="ARBA00023163"/>
    </source>
</evidence>
<dbReference type="SUPFAM" id="SSF51215">
    <property type="entry name" value="Regulatory protein AraC"/>
    <property type="match status" value="1"/>
</dbReference>
<dbReference type="AlphaFoldDB" id="A0A9D1E5R3"/>
<dbReference type="InterPro" id="IPR003313">
    <property type="entry name" value="AraC-bd"/>
</dbReference>
<protein>
    <submittedName>
        <fullName evidence="5">Helix-turn-helix transcriptional regulator</fullName>
    </submittedName>
</protein>
<dbReference type="Pfam" id="PF12833">
    <property type="entry name" value="HTH_18"/>
    <property type="match status" value="1"/>
</dbReference>
<dbReference type="PANTHER" id="PTHR43280:SF28">
    <property type="entry name" value="HTH-TYPE TRANSCRIPTIONAL ACTIVATOR RHAS"/>
    <property type="match status" value="1"/>
</dbReference>
<evidence type="ECO:0000313" key="6">
    <source>
        <dbReference type="Proteomes" id="UP000823913"/>
    </source>
</evidence>
<dbReference type="GO" id="GO:0043565">
    <property type="term" value="F:sequence-specific DNA binding"/>
    <property type="evidence" value="ECO:0007669"/>
    <property type="project" value="InterPro"/>
</dbReference>
<evidence type="ECO:0000256" key="1">
    <source>
        <dbReference type="ARBA" id="ARBA00023015"/>
    </source>
</evidence>
<organism evidence="5 6">
    <name type="scientific">Candidatus Coproplasma avicola</name>
    <dbReference type="NCBI Taxonomy" id="2840744"/>
    <lineage>
        <taxon>Bacteria</taxon>
        <taxon>Bacillati</taxon>
        <taxon>Bacillota</taxon>
        <taxon>Clostridia</taxon>
        <taxon>Eubacteriales</taxon>
        <taxon>Candidatus Coproplasma</taxon>
    </lineage>
</organism>
<dbReference type="Pfam" id="PF02311">
    <property type="entry name" value="AraC_binding"/>
    <property type="match status" value="1"/>
</dbReference>
<sequence>MVDLRDDNSERVKYSFGEVPVYAEQGCISSYPNYREVAHWHNDIELIAVLSGHMQFSVNGAEVTINDGEGLFVNSKQVHFGFSSDRGECRFICVLIEPFSLCPFGWFAEKYVSPLVAGSPFRAFSRSDRPDLFGAIEQMYAAKSSPASPVMAVSLAMRIWSDLCSFVGLRAQSSAPPQGHAPDSLRNMLAFIYKHYGEKLTLSDIARAGNVCKSGCIALFRQYLRDTPVNYLNEYRLHMAKDMLEKGHSSVTEVSMACGFPSVSYFISLFGKAYGAPPLKYARASRGGEQFIHKKI</sequence>
<evidence type="ECO:0000256" key="2">
    <source>
        <dbReference type="ARBA" id="ARBA00023125"/>
    </source>
</evidence>
<dbReference type="PROSITE" id="PS01124">
    <property type="entry name" value="HTH_ARAC_FAMILY_2"/>
    <property type="match status" value="1"/>
</dbReference>
<keyword evidence="3" id="KW-0804">Transcription</keyword>
<accession>A0A9D1E5R3</accession>
<evidence type="ECO:0000313" key="5">
    <source>
        <dbReference type="EMBL" id="HIR66780.1"/>
    </source>
</evidence>
<dbReference type="InterPro" id="IPR009057">
    <property type="entry name" value="Homeodomain-like_sf"/>
</dbReference>
<dbReference type="EMBL" id="DVHK01000045">
    <property type="protein sequence ID" value="HIR66780.1"/>
    <property type="molecule type" value="Genomic_DNA"/>
</dbReference>
<dbReference type="GO" id="GO:0003700">
    <property type="term" value="F:DNA-binding transcription factor activity"/>
    <property type="evidence" value="ECO:0007669"/>
    <property type="project" value="InterPro"/>
</dbReference>
<dbReference type="Proteomes" id="UP000823913">
    <property type="component" value="Unassembled WGS sequence"/>
</dbReference>
<dbReference type="PROSITE" id="PS00041">
    <property type="entry name" value="HTH_ARAC_FAMILY_1"/>
    <property type="match status" value="1"/>
</dbReference>
<dbReference type="Gene3D" id="2.60.120.10">
    <property type="entry name" value="Jelly Rolls"/>
    <property type="match status" value="1"/>
</dbReference>